<dbReference type="KEGG" id="ppan:ESD82_14075"/>
<accession>A0AAE6NYF3</accession>
<dbReference type="InterPro" id="IPR036390">
    <property type="entry name" value="WH_DNA-bd_sf"/>
</dbReference>
<dbReference type="SUPFAM" id="SSF46785">
    <property type="entry name" value="Winged helix' DNA-binding domain"/>
    <property type="match status" value="1"/>
</dbReference>
<organism evidence="2 5">
    <name type="scientific">Paracoccus pantotrophus</name>
    <name type="common">Thiosphaera pantotropha</name>
    <dbReference type="NCBI Taxonomy" id="82367"/>
    <lineage>
        <taxon>Bacteria</taxon>
        <taxon>Pseudomonadati</taxon>
        <taxon>Pseudomonadota</taxon>
        <taxon>Alphaproteobacteria</taxon>
        <taxon>Rhodobacterales</taxon>
        <taxon>Paracoccaceae</taxon>
        <taxon>Paracoccus</taxon>
    </lineage>
</organism>
<name>A0AAE6NYF3_PARPN</name>
<keyword evidence="4" id="KW-1185">Reference proteome</keyword>
<reference evidence="3 4" key="1">
    <citation type="submission" date="2018-10" db="EMBL/GenBank/DDBJ databases">
        <title>Genomic Encyclopedia of Archaeal and Bacterial Type Strains, Phase II (KMG-II): from individual species to whole genera.</title>
        <authorList>
            <person name="Goeker M."/>
        </authorList>
    </citation>
    <scope>NUCLEOTIDE SEQUENCE [LARGE SCALE GENOMIC DNA]</scope>
    <source>
        <strain evidence="4">ATCC 35512 / DSM 2944 / CIP 106514 / LMD 82.5 / NBRC 102493 / NCCB 82005 / GB17</strain>
        <strain evidence="3">DSM 2944</strain>
    </source>
</reference>
<dbReference type="Proteomes" id="UP000326453">
    <property type="component" value="Chromosome 1"/>
</dbReference>
<evidence type="ECO:0000313" key="4">
    <source>
        <dbReference type="Proteomes" id="UP000273626"/>
    </source>
</evidence>
<reference evidence="2 5" key="2">
    <citation type="submission" date="2019-01" db="EMBL/GenBank/DDBJ databases">
        <title>Complete Genome Sequence and Annotation of the Paracoccus pantotrophus type strain DSM 2944.</title>
        <authorList>
            <person name="Bockwoldt J.A."/>
            <person name="Zimmermann M."/>
            <person name="Tiso T."/>
            <person name="Blank L.M."/>
        </authorList>
    </citation>
    <scope>NUCLEOTIDE SEQUENCE [LARGE SCALE GENOMIC DNA]</scope>
    <source>
        <strain evidence="2 5">DSM 2944</strain>
    </source>
</reference>
<dbReference type="Proteomes" id="UP000273626">
    <property type="component" value="Unassembled WGS sequence"/>
</dbReference>
<evidence type="ECO:0000256" key="1">
    <source>
        <dbReference type="SAM" id="MobiDB-lite"/>
    </source>
</evidence>
<sequence length="240" mass="24674">MVKKHTNLAPEGPGWFKERKSQFEDGYFPAPCAHIDWQDTFTRSGSVSEAAKVVGTLVAIFGAGRTPEAAATAGSECRMTLDEIAKGSSLSLTTTQAILTEMLEAGWLAQRPSHVDGAPVLVLWLPTLKAIAPEMLGPQERCAALTIGCALGELARPDGPDKLPAPAVLIGALVAVASAIAADHGPAEAARSLRDLAALIEHGPSAWSELPPTDAGDGFEAEAEAAHGAGIDPAAGPSAD</sequence>
<dbReference type="AlphaFoldDB" id="A0AAE6NYF3"/>
<protein>
    <submittedName>
        <fullName evidence="2">Uncharacterized protein</fullName>
    </submittedName>
</protein>
<dbReference type="RefSeq" id="WP_147428087.1">
    <property type="nucleotide sequence ID" value="NZ_CP044426.1"/>
</dbReference>
<evidence type="ECO:0000313" key="5">
    <source>
        <dbReference type="Proteomes" id="UP000326453"/>
    </source>
</evidence>
<gene>
    <name evidence="3" type="ORF">BDE18_1594</name>
    <name evidence="2" type="ORF">ESD82_14075</name>
</gene>
<dbReference type="EMBL" id="CP044426">
    <property type="protein sequence ID" value="QFG37293.1"/>
    <property type="molecule type" value="Genomic_DNA"/>
</dbReference>
<evidence type="ECO:0000313" key="3">
    <source>
        <dbReference type="EMBL" id="RKS52275.1"/>
    </source>
</evidence>
<feature type="region of interest" description="Disordered" evidence="1">
    <location>
        <begin position="204"/>
        <end position="240"/>
    </location>
</feature>
<dbReference type="EMBL" id="RBLI01000001">
    <property type="protein sequence ID" value="RKS52275.1"/>
    <property type="molecule type" value="Genomic_DNA"/>
</dbReference>
<dbReference type="GeneID" id="51371710"/>
<evidence type="ECO:0000313" key="2">
    <source>
        <dbReference type="EMBL" id="QFG37293.1"/>
    </source>
</evidence>
<proteinExistence type="predicted"/>